<proteinExistence type="predicted"/>
<dbReference type="InterPro" id="IPR050155">
    <property type="entry name" value="HAD-like_hydrolase_sf"/>
</dbReference>
<dbReference type="GO" id="GO:0008967">
    <property type="term" value="F:phosphoglycolate phosphatase activity"/>
    <property type="evidence" value="ECO:0007669"/>
    <property type="project" value="TreeGrafter"/>
</dbReference>
<gene>
    <name evidence="1" type="ORF">VIS_S18DCB90015</name>
</gene>
<evidence type="ECO:0000313" key="1">
    <source>
        <dbReference type="EMBL" id="CCG00451.1"/>
    </source>
</evidence>
<dbReference type="GO" id="GO:0005829">
    <property type="term" value="C:cytosol"/>
    <property type="evidence" value="ECO:0007669"/>
    <property type="project" value="TreeGrafter"/>
</dbReference>
<organism evidence="1">
    <name type="scientific">uncultured Flavobacteriia bacterium</name>
    <dbReference type="NCBI Taxonomy" id="212695"/>
    <lineage>
        <taxon>Bacteria</taxon>
        <taxon>Pseudomonadati</taxon>
        <taxon>Bacteroidota</taxon>
        <taxon>Flavobacteriia</taxon>
        <taxon>environmental samples</taxon>
    </lineage>
</organism>
<dbReference type="AlphaFoldDB" id="H6RHE0"/>
<sequence length="239" mass="26221">MDLLGVFVEHDDAVRSALAAAFQAHGERVDPDVAGMAIGHPGLQGIYRVFQWLYPMERPNDTAVKSIHELAVKELQRLVRFGGAIQPSSSVVRLCEMWTRAGLQVAATTTLDARVVKVLLHRLGWDETPPFHALVLAEEVERPTPGPDMILQCMARLGVENLQEVAKVATHVMGLSDARQLGCGWNVLIDDGNLTMDQIAVLAPTAILDQAADLARLWSLPVHSDVELEDEIARFLARP</sequence>
<dbReference type="InterPro" id="IPR023214">
    <property type="entry name" value="HAD_sf"/>
</dbReference>
<dbReference type="SUPFAM" id="SSF56784">
    <property type="entry name" value="HAD-like"/>
    <property type="match status" value="1"/>
</dbReference>
<dbReference type="EMBL" id="FO117608">
    <property type="protein sequence ID" value="CCG00451.1"/>
    <property type="molecule type" value="Genomic_DNA"/>
</dbReference>
<protein>
    <submittedName>
        <fullName evidence="1">Phosphonoacetaldehyde hydrolase</fullName>
    </submittedName>
</protein>
<reference evidence="1" key="1">
    <citation type="journal article" date="2012" name="Environ. Microbiol.">
        <title>Genomic content of uncultured Bacteroidetes from contrasting oceanic provinces in the North Atlantic Ocean.</title>
        <authorList>
            <person name="Gomez-Pereira P.R."/>
            <person name="Schuler M."/>
            <person name="Fuchs B.M."/>
            <person name="Bennke C."/>
            <person name="Teeling H."/>
            <person name="Waldmann J."/>
            <person name="Richter M."/>
            <person name="Barbe V."/>
            <person name="Bataille E."/>
            <person name="Glockner F.O."/>
            <person name="Amann R."/>
        </authorList>
    </citation>
    <scope>NUCLEOTIDE SEQUENCE</scope>
</reference>
<dbReference type="Pfam" id="PF00702">
    <property type="entry name" value="Hydrolase"/>
    <property type="match status" value="1"/>
</dbReference>
<dbReference type="InterPro" id="IPR036412">
    <property type="entry name" value="HAD-like_sf"/>
</dbReference>
<name>H6RHE0_9BACT</name>
<dbReference type="Gene3D" id="1.10.150.240">
    <property type="entry name" value="Putative phosphatase, domain 2"/>
    <property type="match status" value="1"/>
</dbReference>
<dbReference type="GO" id="GO:0006281">
    <property type="term" value="P:DNA repair"/>
    <property type="evidence" value="ECO:0007669"/>
    <property type="project" value="TreeGrafter"/>
</dbReference>
<dbReference type="PANTHER" id="PTHR43434">
    <property type="entry name" value="PHOSPHOGLYCOLATE PHOSPHATASE"/>
    <property type="match status" value="1"/>
</dbReference>
<dbReference type="InterPro" id="IPR023198">
    <property type="entry name" value="PGP-like_dom2"/>
</dbReference>
<dbReference type="Gene3D" id="3.40.50.1000">
    <property type="entry name" value="HAD superfamily/HAD-like"/>
    <property type="match status" value="1"/>
</dbReference>
<dbReference type="PANTHER" id="PTHR43434:SF19">
    <property type="entry name" value="PHOSPHONOACETALDEHYDE HYDROLASE"/>
    <property type="match status" value="1"/>
</dbReference>
<reference evidence="1" key="2">
    <citation type="submission" date="2012-02" db="EMBL/GenBank/DDBJ databases">
        <authorList>
            <person name="Genoscope - CEA"/>
        </authorList>
    </citation>
    <scope>NUCLEOTIDE SEQUENCE</scope>
</reference>
<accession>H6RHE0</accession>
<keyword evidence="1" id="KW-0378">Hydrolase</keyword>